<dbReference type="Proteomes" id="UP000441609">
    <property type="component" value="Unassembled WGS sequence"/>
</dbReference>
<dbReference type="EC" id="1.1.1.47" evidence="4"/>
<dbReference type="PANTHER" id="PTHR24321">
    <property type="entry name" value="DEHYDROGENASES, SHORT CHAIN"/>
    <property type="match status" value="1"/>
</dbReference>
<reference evidence="4 6" key="2">
    <citation type="journal article" date="2019" name="Nat. Med.">
        <title>A library of human gut bacterial isolates paired with longitudinal multiomics data enables mechanistic microbiome research.</title>
        <authorList>
            <person name="Poyet M."/>
            <person name="Groussin M."/>
            <person name="Gibbons S.M."/>
            <person name="Avila-Pacheco J."/>
            <person name="Jiang X."/>
            <person name="Kearney S.M."/>
            <person name="Perrotta A.R."/>
            <person name="Berdy B."/>
            <person name="Zhao S."/>
            <person name="Lieberman T.D."/>
            <person name="Swanson P.K."/>
            <person name="Smith M."/>
            <person name="Roesemann S."/>
            <person name="Alexander J.E."/>
            <person name="Rich S.A."/>
            <person name="Livny J."/>
            <person name="Vlamakis H."/>
            <person name="Clish C."/>
            <person name="Bullock K."/>
            <person name="Deik A."/>
            <person name="Scott J."/>
            <person name="Pierce K.A."/>
            <person name="Xavier R.J."/>
            <person name="Alm E.J."/>
        </authorList>
    </citation>
    <scope>NUCLEOTIDE SEQUENCE [LARGE SCALE GENOMIC DNA]</scope>
    <source>
        <strain evidence="4 6">BIOML-A20</strain>
    </source>
</reference>
<evidence type="ECO:0000313" key="6">
    <source>
        <dbReference type="Proteomes" id="UP000441609"/>
    </source>
</evidence>
<comment type="similarity">
    <text evidence="1">Belongs to the short-chain dehydrogenases/reductases (SDR) family.</text>
</comment>
<evidence type="ECO:0000256" key="2">
    <source>
        <dbReference type="ARBA" id="ARBA00023002"/>
    </source>
</evidence>
<dbReference type="Pfam" id="PF13561">
    <property type="entry name" value="adh_short_C2"/>
    <property type="match status" value="1"/>
</dbReference>
<evidence type="ECO:0000313" key="4">
    <source>
        <dbReference type="EMBL" id="MSB74585.1"/>
    </source>
</evidence>
<dbReference type="RefSeq" id="WP_005860792.1">
    <property type="nucleotide sequence ID" value="NZ_BQOC01000004.1"/>
</dbReference>
<dbReference type="OrthoDB" id="9808814at2"/>
<dbReference type="CDD" id="cd05233">
    <property type="entry name" value="SDR_c"/>
    <property type="match status" value="1"/>
</dbReference>
<dbReference type="GO" id="GO:0047936">
    <property type="term" value="F:glucose 1-dehydrogenase [NAD(P)+] activity"/>
    <property type="evidence" value="ECO:0007669"/>
    <property type="project" value="UniProtKB-EC"/>
</dbReference>
<dbReference type="InterPro" id="IPR002347">
    <property type="entry name" value="SDR_fam"/>
</dbReference>
<dbReference type="AlphaFoldDB" id="A0A174J1A0"/>
<reference evidence="3 5" key="1">
    <citation type="submission" date="2015-09" db="EMBL/GenBank/DDBJ databases">
        <authorList>
            <consortium name="Pathogen Informatics"/>
        </authorList>
    </citation>
    <scope>NUCLEOTIDE SEQUENCE [LARGE SCALE GENOMIC DNA]</scope>
    <source>
        <strain evidence="3 5">2789STDY5608822</strain>
    </source>
</reference>
<comment type="caution">
    <text evidence="3">The sequence shown here is derived from an EMBL/GenBank/DDBJ whole genome shotgun (WGS) entry which is preliminary data.</text>
</comment>
<protein>
    <submittedName>
        <fullName evidence="3">3-oxoacyl-[acyl-carrier-protein] reductase FabG</fullName>
        <ecNumber evidence="3">1.1.1.100</ecNumber>
    </submittedName>
    <submittedName>
        <fullName evidence="4">Glucose 1-dehydrogenase</fullName>
        <ecNumber evidence="4">1.1.1.47</ecNumber>
    </submittedName>
</protein>
<dbReference type="EMBL" id="WKMO01000014">
    <property type="protein sequence ID" value="MSB74585.1"/>
    <property type="molecule type" value="Genomic_DNA"/>
</dbReference>
<proteinExistence type="inferred from homology"/>
<dbReference type="Gene3D" id="3.40.50.720">
    <property type="entry name" value="NAD(P)-binding Rossmann-like Domain"/>
    <property type="match status" value="1"/>
</dbReference>
<evidence type="ECO:0000313" key="3">
    <source>
        <dbReference type="EMBL" id="CUO91597.1"/>
    </source>
</evidence>
<gene>
    <name evidence="3" type="primary">fabG_6</name>
    <name evidence="3" type="ORF">ERS852380_03453</name>
    <name evidence="4" type="ORF">GKD70_15060</name>
</gene>
<sequence length="251" mass="26912">MTKTMEEKVALVTGSAMGIGLACAEAFAKAGYITVLADIREPGEQVEKLVAEGQKAVAYRCDVSNTQAVKEMIDWTVATYGRLDAALNNAGIQTPQRPMAEITDDEFDRTVAVDLKGVWNCMRYEILQMLKQGGGAIVNTSSQGGVTGFPGQAAYIACKHAVIGLTRTAAIDYAAKNIRINAVCPGVIRTPMAEDLMRRDPSLEKELVRDIPAGRLGKPEEIANAVLWLCSPQASFVDGHALLVDGAFSIH</sequence>
<accession>A0A174J1A0</accession>
<name>A0A174J1A0_PARDI</name>
<dbReference type="FunFam" id="3.40.50.720:FF:000084">
    <property type="entry name" value="Short-chain dehydrogenase reductase"/>
    <property type="match status" value="1"/>
</dbReference>
<dbReference type="PRINTS" id="PR00080">
    <property type="entry name" value="SDRFAMILY"/>
</dbReference>
<dbReference type="SUPFAM" id="SSF51735">
    <property type="entry name" value="NAD(P)-binding Rossmann-fold domains"/>
    <property type="match status" value="1"/>
</dbReference>
<dbReference type="PRINTS" id="PR00081">
    <property type="entry name" value="GDHRDH"/>
</dbReference>
<dbReference type="InterPro" id="IPR036291">
    <property type="entry name" value="NAD(P)-bd_dom_sf"/>
</dbReference>
<keyword evidence="2 3" id="KW-0560">Oxidoreductase</keyword>
<dbReference type="NCBIfam" id="NF005559">
    <property type="entry name" value="PRK07231.1"/>
    <property type="match status" value="1"/>
</dbReference>
<dbReference type="EC" id="1.1.1.100" evidence="3"/>
<dbReference type="PROSITE" id="PS51257">
    <property type="entry name" value="PROKAR_LIPOPROTEIN"/>
    <property type="match status" value="1"/>
</dbReference>
<evidence type="ECO:0000313" key="5">
    <source>
        <dbReference type="Proteomes" id="UP000095455"/>
    </source>
</evidence>
<dbReference type="EMBL" id="CYYK01000013">
    <property type="protein sequence ID" value="CUO91597.1"/>
    <property type="molecule type" value="Genomic_DNA"/>
</dbReference>
<organism evidence="3 5">
    <name type="scientific">Parabacteroides distasonis</name>
    <dbReference type="NCBI Taxonomy" id="823"/>
    <lineage>
        <taxon>Bacteria</taxon>
        <taxon>Pseudomonadati</taxon>
        <taxon>Bacteroidota</taxon>
        <taxon>Bacteroidia</taxon>
        <taxon>Bacteroidales</taxon>
        <taxon>Tannerellaceae</taxon>
        <taxon>Parabacteroides</taxon>
    </lineage>
</organism>
<evidence type="ECO:0000256" key="1">
    <source>
        <dbReference type="ARBA" id="ARBA00006484"/>
    </source>
</evidence>
<dbReference type="GO" id="GO:0004316">
    <property type="term" value="F:3-oxoacyl-[acyl-carrier-protein] reductase (NADPH) activity"/>
    <property type="evidence" value="ECO:0007669"/>
    <property type="project" value="UniProtKB-EC"/>
</dbReference>
<dbReference type="PANTHER" id="PTHR24321:SF8">
    <property type="entry name" value="ESTRADIOL 17-BETA-DEHYDROGENASE 8-RELATED"/>
    <property type="match status" value="1"/>
</dbReference>
<dbReference type="Proteomes" id="UP000095455">
    <property type="component" value="Unassembled WGS sequence"/>
</dbReference>